<dbReference type="InterPro" id="IPR000014">
    <property type="entry name" value="PAS"/>
</dbReference>
<feature type="compositionally biased region" description="Basic and acidic residues" evidence="1">
    <location>
        <begin position="463"/>
        <end position="473"/>
    </location>
</feature>
<dbReference type="Gene3D" id="3.30.450.20">
    <property type="entry name" value="PAS domain"/>
    <property type="match status" value="2"/>
</dbReference>
<dbReference type="SUPFAM" id="SSF55785">
    <property type="entry name" value="PYP-like sensor domain (PAS domain)"/>
    <property type="match status" value="2"/>
</dbReference>
<sequence>MPPNPNLPSSNSASHDTAFPMGASAASAAGISSSGSILSMEKTFITMHDLSSEARIVYASDSVADVLGYPPEEVIGLSCFDFFHPDELPFARKIHNRGIHLDKAAVLVYCRVRHKNGEFIHCETIFSVVYDVFVAATTLHVRTSKSQGRALTAPVIRRVFSSSPNDPRYHMLTHLSAKFHMGNPEDQGTHEPRVALILNRFTRTLTVLYASHASSSIFGITPNQLTGKSFFECIHEDCLQEAVDALERAKENDSIAYLRFRWRDPINNAVAERTRTQGAAPADPPLRRSRRIGSQAKRKLESDEQDDTSGSSGRASKRRAVGAQGEGLLASGGEASTSRLPAAAEDPAETAIGNGARAGGATASAPTPAPREVEAVVSCTSDGLVVILRQARPLIPKPLHNVPSGIFASPWAPVSLVPRVEILPDKNREASFMEAIQEVAVFAWSLRQLGGEIISNTSTTDGQGRDTKTEHNDNTNNGSNSGSSGSSGGSGSGGISKSNSNSNRSSSSSSGSSGRDSSSKVEGFGSSDGTSEESPVPSEPKAQGIPQLRKNTVAGPEFETANNDDNRDTDPYRGPRAHLRNDHRARKPSRR</sequence>
<feature type="compositionally biased region" description="Gly residues" evidence="1">
    <location>
        <begin position="485"/>
        <end position="494"/>
    </location>
</feature>
<dbReference type="InterPro" id="IPR013655">
    <property type="entry name" value="PAS_fold_3"/>
</dbReference>
<name>A0AAV9U1N0_9PEZI</name>
<feature type="region of interest" description="Disordered" evidence="1">
    <location>
        <begin position="454"/>
        <end position="591"/>
    </location>
</feature>
<dbReference type="Pfam" id="PF08447">
    <property type="entry name" value="PAS_3"/>
    <property type="match status" value="2"/>
</dbReference>
<evidence type="ECO:0000313" key="4">
    <source>
        <dbReference type="Proteomes" id="UP001373714"/>
    </source>
</evidence>
<feature type="region of interest" description="Disordered" evidence="1">
    <location>
        <begin position="271"/>
        <end position="346"/>
    </location>
</feature>
<feature type="compositionally biased region" description="Low complexity" evidence="1">
    <location>
        <begin position="495"/>
        <end position="516"/>
    </location>
</feature>
<dbReference type="Proteomes" id="UP001373714">
    <property type="component" value="Unassembled WGS sequence"/>
</dbReference>
<dbReference type="AlphaFoldDB" id="A0AAV9U1N0"/>
<accession>A0AAV9U1N0</accession>
<evidence type="ECO:0000313" key="3">
    <source>
        <dbReference type="EMBL" id="KAK6333915.1"/>
    </source>
</evidence>
<dbReference type="CDD" id="cd00130">
    <property type="entry name" value="PAS"/>
    <property type="match status" value="2"/>
</dbReference>
<feature type="compositionally biased region" description="Basic and acidic residues" evidence="1">
    <location>
        <begin position="564"/>
        <end position="573"/>
    </location>
</feature>
<reference evidence="3 4" key="1">
    <citation type="submission" date="2019-10" db="EMBL/GenBank/DDBJ databases">
        <authorList>
            <person name="Palmer J.M."/>
        </authorList>
    </citation>
    <scope>NUCLEOTIDE SEQUENCE [LARGE SCALE GENOMIC DNA]</scope>
    <source>
        <strain evidence="3 4">TWF730</strain>
    </source>
</reference>
<evidence type="ECO:0000259" key="2">
    <source>
        <dbReference type="PROSITE" id="PS50112"/>
    </source>
</evidence>
<keyword evidence="4" id="KW-1185">Reference proteome</keyword>
<dbReference type="EMBL" id="JAVHNS010000016">
    <property type="protein sequence ID" value="KAK6333915.1"/>
    <property type="molecule type" value="Genomic_DNA"/>
</dbReference>
<feature type="domain" description="PAS" evidence="2">
    <location>
        <begin position="207"/>
        <end position="253"/>
    </location>
</feature>
<dbReference type="NCBIfam" id="TIGR00229">
    <property type="entry name" value="sensory_box"/>
    <property type="match status" value="1"/>
</dbReference>
<gene>
    <name evidence="3" type="ORF">TWF730_004094</name>
</gene>
<dbReference type="InterPro" id="IPR050933">
    <property type="entry name" value="Circadian_TF"/>
</dbReference>
<proteinExistence type="predicted"/>
<dbReference type="SMART" id="SM00091">
    <property type="entry name" value="PAS"/>
    <property type="match status" value="2"/>
</dbReference>
<protein>
    <recommendedName>
        <fullName evidence="2">PAS domain-containing protein</fullName>
    </recommendedName>
</protein>
<feature type="compositionally biased region" description="Basic residues" evidence="1">
    <location>
        <begin position="575"/>
        <end position="591"/>
    </location>
</feature>
<comment type="caution">
    <text evidence="3">The sequence shown here is derived from an EMBL/GenBank/DDBJ whole genome shotgun (WGS) entry which is preliminary data.</text>
</comment>
<evidence type="ECO:0000256" key="1">
    <source>
        <dbReference type="SAM" id="MobiDB-lite"/>
    </source>
</evidence>
<organism evidence="3 4">
    <name type="scientific">Orbilia blumenaviensis</name>
    <dbReference type="NCBI Taxonomy" id="1796055"/>
    <lineage>
        <taxon>Eukaryota</taxon>
        <taxon>Fungi</taxon>
        <taxon>Dikarya</taxon>
        <taxon>Ascomycota</taxon>
        <taxon>Pezizomycotina</taxon>
        <taxon>Orbiliomycetes</taxon>
        <taxon>Orbiliales</taxon>
        <taxon>Orbiliaceae</taxon>
        <taxon>Orbilia</taxon>
    </lineage>
</organism>
<dbReference type="PROSITE" id="PS50112">
    <property type="entry name" value="PAS"/>
    <property type="match status" value="2"/>
</dbReference>
<dbReference type="InterPro" id="IPR035965">
    <property type="entry name" value="PAS-like_dom_sf"/>
</dbReference>
<feature type="domain" description="PAS" evidence="2">
    <location>
        <begin position="50"/>
        <end position="102"/>
    </location>
</feature>
<dbReference type="PANTHER" id="PTHR23042">
    <property type="entry name" value="CIRCADIAN PROTEIN CLOCK/ARNT/BMAL/PAS"/>
    <property type="match status" value="1"/>
</dbReference>